<proteinExistence type="predicted"/>
<comment type="caution">
    <text evidence="1">The sequence shown here is derived from an EMBL/GenBank/DDBJ whole genome shotgun (WGS) entry which is preliminary data.</text>
</comment>
<dbReference type="Proteomes" id="UP000011705">
    <property type="component" value="Chromosome"/>
</dbReference>
<dbReference type="HOGENOM" id="CLU_138593_0_0_12"/>
<dbReference type="Pfam" id="PF11756">
    <property type="entry name" value="YgbA_NO"/>
    <property type="match status" value="1"/>
</dbReference>
<evidence type="ECO:0008006" key="2">
    <source>
        <dbReference type="Google" id="ProtNLM"/>
    </source>
</evidence>
<dbReference type="NCBIfam" id="NF007714">
    <property type="entry name" value="PRK10410.1-2"/>
    <property type="match status" value="1"/>
</dbReference>
<dbReference type="PATRIC" id="fig|999432.5.peg.2507"/>
<gene>
    <name evidence="1" type="ORF">HMPREF9726_02412</name>
</gene>
<sequence length="120" mass="14487">MRVVLNKDKKEQEKKLISIMIDMYRSFEGREMSDDELDELFLYASKRIETCIYRRNDEKKPFCNVCPVHCYKSDMREKIKKVMRYAGPRLLFKRPILSLKHLFKTIYAKKHPPKPPGRFN</sequence>
<dbReference type="AlphaFoldDB" id="A0A0E2EES6"/>
<name>A0A0E2EES6_TREDN</name>
<dbReference type="RefSeq" id="WP_002685927.1">
    <property type="nucleotide sequence ID" value="NZ_CM001795.1"/>
</dbReference>
<accession>A0A0E2EES6</accession>
<reference evidence="1" key="1">
    <citation type="submission" date="2012-01" db="EMBL/GenBank/DDBJ databases">
        <title>The Genome Sequence of Treponema denticola H-22.</title>
        <authorList>
            <consortium name="The Broad Institute Genome Sequencing Platform"/>
            <person name="Earl A."/>
            <person name="Ward D."/>
            <person name="Feldgarden M."/>
            <person name="Gevers D."/>
            <person name="Blanton J.M."/>
            <person name="Fenno C.J."/>
            <person name="Baranova O.V."/>
            <person name="Mathney J."/>
            <person name="Dewhirst F.E."/>
            <person name="Izard J."/>
            <person name="Young S.K."/>
            <person name="Zeng Q."/>
            <person name="Gargeya S."/>
            <person name="Fitzgerald M."/>
            <person name="Haas B."/>
            <person name="Abouelleil A."/>
            <person name="Alvarado L."/>
            <person name="Arachchi H.M."/>
            <person name="Berlin A."/>
            <person name="Chapman S.B."/>
            <person name="Gearin G."/>
            <person name="Goldberg J."/>
            <person name="Griggs A."/>
            <person name="Gujja S."/>
            <person name="Hansen M."/>
            <person name="Heiman D."/>
            <person name="Howarth C."/>
            <person name="Larimer J."/>
            <person name="Lui A."/>
            <person name="MacDonald P.J.P."/>
            <person name="McCowen C."/>
            <person name="Montmayeur A."/>
            <person name="Murphy C."/>
            <person name="Neiman D."/>
            <person name="Pearson M."/>
            <person name="Priest M."/>
            <person name="Roberts A."/>
            <person name="Saif S."/>
            <person name="Shea T."/>
            <person name="Sisk P."/>
            <person name="Stolte C."/>
            <person name="Sykes S."/>
            <person name="Wortman J."/>
            <person name="Nusbaum C."/>
            <person name="Birren B."/>
        </authorList>
    </citation>
    <scope>NUCLEOTIDE SEQUENCE [LARGE SCALE GENOMIC DNA]</scope>
    <source>
        <strain evidence="1">H-22</strain>
    </source>
</reference>
<dbReference type="InterPro" id="IPR020483">
    <property type="entry name" value="Uncharacterised_YgbA"/>
</dbReference>
<dbReference type="EMBL" id="AGDV01000021">
    <property type="protein sequence ID" value="EMB30727.1"/>
    <property type="molecule type" value="Genomic_DNA"/>
</dbReference>
<organism evidence="1">
    <name type="scientific">Treponema denticola H-22</name>
    <dbReference type="NCBI Taxonomy" id="999432"/>
    <lineage>
        <taxon>Bacteria</taxon>
        <taxon>Pseudomonadati</taxon>
        <taxon>Spirochaetota</taxon>
        <taxon>Spirochaetia</taxon>
        <taxon>Spirochaetales</taxon>
        <taxon>Treponemataceae</taxon>
        <taxon>Treponema</taxon>
    </lineage>
</organism>
<evidence type="ECO:0000313" key="1">
    <source>
        <dbReference type="EMBL" id="EMB30727.1"/>
    </source>
</evidence>
<protein>
    <recommendedName>
        <fullName evidence="2">Nitrous oxide-stimulated promoter</fullName>
    </recommendedName>
</protein>